<sequence>MNTTLQVRIDKKTKERARKAFRASGIDLSSGLRLFLTHIGRTGEIPQEMFTYDNAPKSFMKKLMREADYALKHGKSYSSTKEMFDDILGRR</sequence>
<dbReference type="Gene3D" id="1.10.1220.10">
    <property type="entry name" value="Met repressor-like"/>
    <property type="match status" value="1"/>
</dbReference>
<accession>A0A0G1Z5Y5</accession>
<evidence type="ECO:0000313" key="2">
    <source>
        <dbReference type="Proteomes" id="UP000034273"/>
    </source>
</evidence>
<reference evidence="1 2" key="1">
    <citation type="journal article" date="2015" name="Nature">
        <title>rRNA introns, odd ribosomes, and small enigmatic genomes across a large radiation of phyla.</title>
        <authorList>
            <person name="Brown C.T."/>
            <person name="Hug L.A."/>
            <person name="Thomas B.C."/>
            <person name="Sharon I."/>
            <person name="Castelle C.J."/>
            <person name="Singh A."/>
            <person name="Wilkins M.J."/>
            <person name="Williams K.H."/>
            <person name="Banfield J.F."/>
        </authorList>
    </citation>
    <scope>NUCLEOTIDE SEQUENCE [LARGE SCALE GENOMIC DNA]</scope>
</reference>
<organism evidence="1 2">
    <name type="scientific">Candidatus Kaiserbacteria bacterium GW2011_GWA2_52_12</name>
    <dbReference type="NCBI Taxonomy" id="1618671"/>
    <lineage>
        <taxon>Bacteria</taxon>
        <taxon>Candidatus Kaiseribacteriota</taxon>
    </lineage>
</organism>
<dbReference type="Pfam" id="PF04221">
    <property type="entry name" value="RelB"/>
    <property type="match status" value="1"/>
</dbReference>
<dbReference type="InterPro" id="IPR013321">
    <property type="entry name" value="Arc_rbn_hlx_hlx"/>
</dbReference>
<name>A0A0G1Z5Y5_9BACT</name>
<dbReference type="NCBIfam" id="TIGR02384">
    <property type="entry name" value="RelB_DinJ"/>
    <property type="match status" value="1"/>
</dbReference>
<dbReference type="AlphaFoldDB" id="A0A0G1Z5Y5"/>
<dbReference type="InterPro" id="IPR007337">
    <property type="entry name" value="RelB/DinJ"/>
</dbReference>
<comment type="caution">
    <text evidence="1">The sequence shown here is derived from an EMBL/GenBank/DDBJ whole genome shotgun (WGS) entry which is preliminary data.</text>
</comment>
<dbReference type="EMBL" id="LCQW01000033">
    <property type="protein sequence ID" value="KKW22912.1"/>
    <property type="molecule type" value="Genomic_DNA"/>
</dbReference>
<evidence type="ECO:0000313" key="1">
    <source>
        <dbReference type="EMBL" id="KKW22912.1"/>
    </source>
</evidence>
<protein>
    <submittedName>
        <fullName evidence="1">Addiction module antitoxin, RelB/DinJ family protein</fullName>
    </submittedName>
</protein>
<proteinExistence type="predicted"/>
<dbReference type="GO" id="GO:0006355">
    <property type="term" value="P:regulation of DNA-templated transcription"/>
    <property type="evidence" value="ECO:0007669"/>
    <property type="project" value="InterPro"/>
</dbReference>
<dbReference type="STRING" id="1618671.UY67_C0033G0010"/>
<dbReference type="Proteomes" id="UP000034273">
    <property type="component" value="Unassembled WGS sequence"/>
</dbReference>
<gene>
    <name evidence="1" type="ORF">UY67_C0033G0010</name>
</gene>